<evidence type="ECO:0000256" key="1">
    <source>
        <dbReference type="SAM" id="MobiDB-lite"/>
    </source>
</evidence>
<reference evidence="2 3" key="1">
    <citation type="submission" date="2019-05" db="EMBL/GenBank/DDBJ databases">
        <title>Another draft genome of Portunus trituberculatus and its Hox gene families provides insights of decapod evolution.</title>
        <authorList>
            <person name="Jeong J.-H."/>
            <person name="Song I."/>
            <person name="Kim S."/>
            <person name="Choi T."/>
            <person name="Kim D."/>
            <person name="Ryu S."/>
            <person name="Kim W."/>
        </authorList>
    </citation>
    <scope>NUCLEOTIDE SEQUENCE [LARGE SCALE GENOMIC DNA]</scope>
    <source>
        <tissue evidence="2">Muscle</tissue>
    </source>
</reference>
<gene>
    <name evidence="2" type="ORF">E2C01_033905</name>
</gene>
<comment type="caution">
    <text evidence="2">The sequence shown here is derived from an EMBL/GenBank/DDBJ whole genome shotgun (WGS) entry which is preliminary data.</text>
</comment>
<keyword evidence="3" id="KW-1185">Reference proteome</keyword>
<organism evidence="2 3">
    <name type="scientific">Portunus trituberculatus</name>
    <name type="common">Swimming crab</name>
    <name type="synonym">Neptunus trituberculatus</name>
    <dbReference type="NCBI Taxonomy" id="210409"/>
    <lineage>
        <taxon>Eukaryota</taxon>
        <taxon>Metazoa</taxon>
        <taxon>Ecdysozoa</taxon>
        <taxon>Arthropoda</taxon>
        <taxon>Crustacea</taxon>
        <taxon>Multicrustacea</taxon>
        <taxon>Malacostraca</taxon>
        <taxon>Eumalacostraca</taxon>
        <taxon>Eucarida</taxon>
        <taxon>Decapoda</taxon>
        <taxon>Pleocyemata</taxon>
        <taxon>Brachyura</taxon>
        <taxon>Eubrachyura</taxon>
        <taxon>Portunoidea</taxon>
        <taxon>Portunidae</taxon>
        <taxon>Portuninae</taxon>
        <taxon>Portunus</taxon>
    </lineage>
</organism>
<sequence length="83" mass="9232">MSTGCGLLWRKDTSRGAQQGPPSQPDNEVRSDSEVVCDGDINNDVECVVGKCQSPEEACSGLCLSRPLRTRKRPQWWADYECE</sequence>
<name>A0A5B7F4Z0_PORTR</name>
<feature type="region of interest" description="Disordered" evidence="1">
    <location>
        <begin position="11"/>
        <end position="32"/>
    </location>
</feature>
<dbReference type="Proteomes" id="UP000324222">
    <property type="component" value="Unassembled WGS sequence"/>
</dbReference>
<accession>A0A5B7F4Z0</accession>
<protein>
    <submittedName>
        <fullName evidence="2">Uncharacterized protein</fullName>
    </submittedName>
</protein>
<evidence type="ECO:0000313" key="3">
    <source>
        <dbReference type="Proteomes" id="UP000324222"/>
    </source>
</evidence>
<dbReference type="AlphaFoldDB" id="A0A5B7F4Z0"/>
<dbReference type="EMBL" id="VSRR010004661">
    <property type="protein sequence ID" value="MPC40349.1"/>
    <property type="molecule type" value="Genomic_DNA"/>
</dbReference>
<evidence type="ECO:0000313" key="2">
    <source>
        <dbReference type="EMBL" id="MPC40349.1"/>
    </source>
</evidence>
<dbReference type="OrthoDB" id="6382106at2759"/>
<proteinExistence type="predicted"/>